<organism evidence="2 3">
    <name type="scientific">Pararobbsia silviterrae</name>
    <dbReference type="NCBI Taxonomy" id="1792498"/>
    <lineage>
        <taxon>Bacteria</taxon>
        <taxon>Pseudomonadati</taxon>
        <taxon>Pseudomonadota</taxon>
        <taxon>Betaproteobacteria</taxon>
        <taxon>Burkholderiales</taxon>
        <taxon>Burkholderiaceae</taxon>
        <taxon>Pararobbsia</taxon>
    </lineage>
</organism>
<name>A0A494Y2U2_9BURK</name>
<protein>
    <submittedName>
        <fullName evidence="2">Uncharacterized protein</fullName>
    </submittedName>
</protein>
<sequence>MARTPHRTHRIPIGTELASIVSRDALQTDIRCKTGHDIGRDIDPRWARYRASGTRRWQPISTTFEWRYQGARFVAGARDFRVTFLRNRGADDELGEKAATTRATPFRPALRATRDGRPVGATS</sequence>
<comment type="caution">
    <text evidence="2">The sequence shown here is derived from an EMBL/GenBank/DDBJ whole genome shotgun (WGS) entry which is preliminary data.</text>
</comment>
<dbReference type="Proteomes" id="UP000270342">
    <property type="component" value="Unassembled WGS sequence"/>
</dbReference>
<dbReference type="EMBL" id="RBZU01000005">
    <property type="protein sequence ID" value="RKP54787.1"/>
    <property type="molecule type" value="Genomic_DNA"/>
</dbReference>
<evidence type="ECO:0000313" key="3">
    <source>
        <dbReference type="Proteomes" id="UP000270342"/>
    </source>
</evidence>
<feature type="region of interest" description="Disordered" evidence="1">
    <location>
        <begin position="95"/>
        <end position="123"/>
    </location>
</feature>
<gene>
    <name evidence="2" type="ORF">D7S86_14220</name>
</gene>
<feature type="compositionally biased region" description="Low complexity" evidence="1">
    <location>
        <begin position="98"/>
        <end position="111"/>
    </location>
</feature>
<accession>A0A494Y2U2</accession>
<reference evidence="2 3" key="1">
    <citation type="submission" date="2018-10" db="EMBL/GenBank/DDBJ databases">
        <title>Robbsia sp. DHC34, isolated from soil.</title>
        <authorList>
            <person name="Gao Z.-H."/>
            <person name="Qiu L.-H."/>
        </authorList>
    </citation>
    <scope>NUCLEOTIDE SEQUENCE [LARGE SCALE GENOMIC DNA]</scope>
    <source>
        <strain evidence="2 3">DHC34</strain>
    </source>
</reference>
<evidence type="ECO:0000256" key="1">
    <source>
        <dbReference type="SAM" id="MobiDB-lite"/>
    </source>
</evidence>
<proteinExistence type="predicted"/>
<keyword evidence="3" id="KW-1185">Reference proteome</keyword>
<dbReference type="AlphaFoldDB" id="A0A494Y2U2"/>
<evidence type="ECO:0000313" key="2">
    <source>
        <dbReference type="EMBL" id="RKP54787.1"/>
    </source>
</evidence>